<comment type="caution">
    <text evidence="2">The sequence shown here is derived from an EMBL/GenBank/DDBJ whole genome shotgun (WGS) entry which is preliminary data.</text>
</comment>
<feature type="region of interest" description="Disordered" evidence="1">
    <location>
        <begin position="1"/>
        <end position="21"/>
    </location>
</feature>
<dbReference type="EMBL" id="WWCS01000024">
    <property type="protein sequence ID" value="MYN42716.1"/>
    <property type="molecule type" value="Genomic_DNA"/>
</dbReference>
<name>A0ABW9WNL8_9BURK</name>
<organism evidence="2 3">
    <name type="scientific">Duganella margarita</name>
    <dbReference type="NCBI Taxonomy" id="2692170"/>
    <lineage>
        <taxon>Bacteria</taxon>
        <taxon>Pseudomonadati</taxon>
        <taxon>Pseudomonadota</taxon>
        <taxon>Betaproteobacteria</taxon>
        <taxon>Burkholderiales</taxon>
        <taxon>Oxalobacteraceae</taxon>
        <taxon>Telluria group</taxon>
        <taxon>Duganella</taxon>
    </lineage>
</organism>
<evidence type="ECO:0000256" key="1">
    <source>
        <dbReference type="SAM" id="MobiDB-lite"/>
    </source>
</evidence>
<evidence type="ECO:0008006" key="4">
    <source>
        <dbReference type="Google" id="ProtNLM"/>
    </source>
</evidence>
<evidence type="ECO:0000313" key="3">
    <source>
        <dbReference type="Proteomes" id="UP000466332"/>
    </source>
</evidence>
<sequence>MNRDEWQQRARELAQRGEALPQSKLTDDDVLAIRAAQKERDTQRQRIATELSNAALAHRFGVHVRTVEKVLQRDSWSHLLRKESPHA</sequence>
<dbReference type="RefSeq" id="WP_161047603.1">
    <property type="nucleotide sequence ID" value="NZ_WWCS01000024.1"/>
</dbReference>
<reference evidence="2 3" key="1">
    <citation type="submission" date="2019-12" db="EMBL/GenBank/DDBJ databases">
        <title>Novel species isolated from a subtropical stream in China.</title>
        <authorList>
            <person name="Lu H."/>
        </authorList>
    </citation>
    <scope>NUCLEOTIDE SEQUENCE [LARGE SCALE GENOMIC DNA]</scope>
    <source>
        <strain evidence="2 3">FT109W</strain>
    </source>
</reference>
<feature type="compositionally biased region" description="Basic and acidic residues" evidence="1">
    <location>
        <begin position="1"/>
        <end position="15"/>
    </location>
</feature>
<gene>
    <name evidence="2" type="ORF">GTP55_25560</name>
</gene>
<protein>
    <recommendedName>
        <fullName evidence="4">Helix-turn-helix domain-containing protein</fullName>
    </recommendedName>
</protein>
<dbReference type="Proteomes" id="UP000466332">
    <property type="component" value="Unassembled WGS sequence"/>
</dbReference>
<evidence type="ECO:0000313" key="2">
    <source>
        <dbReference type="EMBL" id="MYN42716.1"/>
    </source>
</evidence>
<proteinExistence type="predicted"/>
<keyword evidence="3" id="KW-1185">Reference proteome</keyword>
<accession>A0ABW9WNL8</accession>